<dbReference type="SUPFAM" id="SSF55060">
    <property type="entry name" value="GHMP Kinase, C-terminal domain"/>
    <property type="match status" value="1"/>
</dbReference>
<dbReference type="GO" id="GO:0016114">
    <property type="term" value="P:terpenoid biosynthetic process"/>
    <property type="evidence" value="ECO:0007669"/>
    <property type="project" value="UniProtKB-UniRule"/>
</dbReference>
<dbReference type="SUPFAM" id="SSF54211">
    <property type="entry name" value="Ribosomal protein S5 domain 2-like"/>
    <property type="match status" value="1"/>
</dbReference>
<dbReference type="InterPro" id="IPR013750">
    <property type="entry name" value="GHMP_kinase_C_dom"/>
</dbReference>
<dbReference type="InterPro" id="IPR020568">
    <property type="entry name" value="Ribosomal_Su5_D2-typ_SF"/>
</dbReference>
<dbReference type="PIRSF" id="PIRSF010376">
    <property type="entry name" value="IspE"/>
    <property type="match status" value="1"/>
</dbReference>
<dbReference type="Proteomes" id="UP000000492">
    <property type="component" value="Chromosome"/>
</dbReference>
<dbReference type="PANTHER" id="PTHR43527:SF2">
    <property type="entry name" value="4-DIPHOSPHOCYTIDYL-2-C-METHYL-D-ERYTHRITOL KINASE, CHLOROPLASTIC"/>
    <property type="match status" value="1"/>
</dbReference>
<evidence type="ECO:0000313" key="13">
    <source>
        <dbReference type="Proteomes" id="UP000000492"/>
    </source>
</evidence>
<feature type="active site" evidence="9">
    <location>
        <position position="13"/>
    </location>
</feature>
<dbReference type="InterPro" id="IPR036554">
    <property type="entry name" value="GHMP_kinase_C_sf"/>
</dbReference>
<accession>F8E0K7</accession>
<comment type="pathway">
    <text evidence="9">Isoprenoid biosynthesis; isopentenyl diphosphate biosynthesis via DXP pathway; isopentenyl diphosphate from 1-deoxy-D-xylulose 5-phosphate: step 3/6.</text>
</comment>
<gene>
    <name evidence="9 12" type="primary">ispE</name>
    <name evidence="12" type="ordered locus">CRES_1644</name>
</gene>
<keyword evidence="9" id="KW-0414">Isoprene biosynthesis</keyword>
<dbReference type="GO" id="GO:0005524">
    <property type="term" value="F:ATP binding"/>
    <property type="evidence" value="ECO:0007669"/>
    <property type="project" value="UniProtKB-UniRule"/>
</dbReference>
<dbReference type="InterPro" id="IPR006204">
    <property type="entry name" value="GHMP_kinase_N_dom"/>
</dbReference>
<feature type="domain" description="GHMP kinase N-terminal" evidence="10">
    <location>
        <begin position="94"/>
        <end position="166"/>
    </location>
</feature>
<dbReference type="PANTHER" id="PTHR43527">
    <property type="entry name" value="4-DIPHOSPHOCYTIDYL-2-C-METHYL-D-ERYTHRITOL KINASE, CHLOROPLASTIC"/>
    <property type="match status" value="1"/>
</dbReference>
<comment type="function">
    <text evidence="9">Catalyzes the phosphorylation of the position 2 hydroxy group of 4-diphosphocytidyl-2C-methyl-D-erythritol.</text>
</comment>
<dbReference type="HOGENOM" id="CLU_053057_1_1_11"/>
<dbReference type="eggNOG" id="COG1947">
    <property type="taxonomic scope" value="Bacteria"/>
</dbReference>
<evidence type="ECO:0000256" key="3">
    <source>
        <dbReference type="ARBA" id="ARBA00017473"/>
    </source>
</evidence>
<proteinExistence type="inferred from homology"/>
<evidence type="ECO:0000256" key="7">
    <source>
        <dbReference type="ARBA" id="ARBA00022840"/>
    </source>
</evidence>
<feature type="domain" description="GHMP kinase C-terminal" evidence="11">
    <location>
        <begin position="230"/>
        <end position="301"/>
    </location>
</feature>
<dbReference type="EC" id="2.7.1.148" evidence="2 9"/>
<dbReference type="InterPro" id="IPR004424">
    <property type="entry name" value="IspE"/>
</dbReference>
<keyword evidence="5 9" id="KW-0547">Nucleotide-binding</keyword>
<dbReference type="KEGG" id="crd:CRES_1644"/>
<dbReference type="GO" id="GO:0019288">
    <property type="term" value="P:isopentenyl diphosphate biosynthetic process, methylerythritol 4-phosphate pathway"/>
    <property type="evidence" value="ECO:0007669"/>
    <property type="project" value="UniProtKB-UniRule"/>
</dbReference>
<dbReference type="Gene3D" id="3.30.70.890">
    <property type="entry name" value="GHMP kinase, C-terminal domain"/>
    <property type="match status" value="1"/>
</dbReference>
<organism evidence="12 13">
    <name type="scientific">Corynebacterium resistens (strain DSM 45100 / JCM 12819 / GTC 2026 / SICGH 158)</name>
    <dbReference type="NCBI Taxonomy" id="662755"/>
    <lineage>
        <taxon>Bacteria</taxon>
        <taxon>Bacillati</taxon>
        <taxon>Actinomycetota</taxon>
        <taxon>Actinomycetes</taxon>
        <taxon>Mycobacteriales</taxon>
        <taxon>Corynebacteriaceae</taxon>
        <taxon>Corynebacterium</taxon>
    </lineage>
</organism>
<dbReference type="UniPathway" id="UPA00056">
    <property type="reaction ID" value="UER00094"/>
</dbReference>
<protein>
    <recommendedName>
        <fullName evidence="3 9">4-diphosphocytidyl-2-C-methyl-D-erythritol kinase</fullName>
        <shortName evidence="9">CMK</shortName>
        <ecNumber evidence="2 9">2.7.1.148</ecNumber>
    </recommendedName>
    <alternativeName>
        <fullName evidence="8 9">4-(cytidine-5'-diphospho)-2-C-methyl-D-erythritol kinase</fullName>
    </alternativeName>
</protein>
<dbReference type="Gene3D" id="3.30.230.10">
    <property type="match status" value="1"/>
</dbReference>
<comment type="similarity">
    <text evidence="1 9">Belongs to the GHMP kinase family. IspE subfamily.</text>
</comment>
<dbReference type="STRING" id="662755.CRES_1644"/>
<keyword evidence="4 9" id="KW-0808">Transferase</keyword>
<reference evidence="12 13" key="1">
    <citation type="journal article" date="2012" name="BMC Genomics">
        <title>Complete genome sequence, lifestyle, and multi-drug resistance of the human pathogen Corynebacterium resistens DSM 45100 isolated from blood samples of a leukemia patient.</title>
        <authorList>
            <person name="Schroder J."/>
            <person name="Maus I."/>
            <person name="Meyer K."/>
            <person name="Wordemann S."/>
            <person name="Blom J."/>
            <person name="Jaenicke S."/>
            <person name="Schneider J."/>
            <person name="Trost E."/>
            <person name="Tauch A."/>
        </authorList>
    </citation>
    <scope>NUCLEOTIDE SEQUENCE [LARGE SCALE GENOMIC DNA]</scope>
    <source>
        <strain evidence="13">DSM 45100 / JCM 12819 / CCUG 50093 / GTC 2026 / SICGH 158</strain>
    </source>
</reference>
<dbReference type="Pfam" id="PF00288">
    <property type="entry name" value="GHMP_kinases_N"/>
    <property type="match status" value="1"/>
</dbReference>
<feature type="active site" evidence="9">
    <location>
        <position position="158"/>
    </location>
</feature>
<keyword evidence="7 9" id="KW-0067">ATP-binding</keyword>
<evidence type="ECO:0000313" key="12">
    <source>
        <dbReference type="EMBL" id="AEI09997.1"/>
    </source>
</evidence>
<evidence type="ECO:0000256" key="4">
    <source>
        <dbReference type="ARBA" id="ARBA00022679"/>
    </source>
</evidence>
<feature type="binding site" evidence="9">
    <location>
        <begin position="114"/>
        <end position="124"/>
    </location>
    <ligand>
        <name>ATP</name>
        <dbReference type="ChEBI" id="CHEBI:30616"/>
    </ligand>
</feature>
<evidence type="ECO:0000256" key="8">
    <source>
        <dbReference type="ARBA" id="ARBA00032554"/>
    </source>
</evidence>
<name>F8E0K7_CORRG</name>
<dbReference type="NCBIfam" id="TIGR00154">
    <property type="entry name" value="ispE"/>
    <property type="match status" value="1"/>
</dbReference>
<dbReference type="AlphaFoldDB" id="F8E0K7"/>
<comment type="catalytic activity">
    <reaction evidence="9">
        <text>4-CDP-2-C-methyl-D-erythritol + ATP = 4-CDP-2-C-methyl-D-erythritol 2-phosphate + ADP + H(+)</text>
        <dbReference type="Rhea" id="RHEA:18437"/>
        <dbReference type="ChEBI" id="CHEBI:15378"/>
        <dbReference type="ChEBI" id="CHEBI:30616"/>
        <dbReference type="ChEBI" id="CHEBI:57823"/>
        <dbReference type="ChEBI" id="CHEBI:57919"/>
        <dbReference type="ChEBI" id="CHEBI:456216"/>
        <dbReference type="EC" id="2.7.1.148"/>
    </reaction>
</comment>
<evidence type="ECO:0000256" key="9">
    <source>
        <dbReference type="HAMAP-Rule" id="MF_00061"/>
    </source>
</evidence>
<evidence type="ECO:0000256" key="5">
    <source>
        <dbReference type="ARBA" id="ARBA00022741"/>
    </source>
</evidence>
<dbReference type="GO" id="GO:0050515">
    <property type="term" value="F:4-(cytidine 5'-diphospho)-2-C-methyl-D-erythritol kinase activity"/>
    <property type="evidence" value="ECO:0007669"/>
    <property type="project" value="UniProtKB-UniRule"/>
</dbReference>
<dbReference type="InterPro" id="IPR014721">
    <property type="entry name" value="Ribsml_uS5_D2-typ_fold_subgr"/>
</dbReference>
<dbReference type="NCBIfam" id="NF002870">
    <property type="entry name" value="PRK03188.1"/>
    <property type="match status" value="1"/>
</dbReference>
<dbReference type="EMBL" id="CP002857">
    <property type="protein sequence ID" value="AEI09997.1"/>
    <property type="molecule type" value="Genomic_DNA"/>
</dbReference>
<sequence length="326" mass="33860">MAPDSVTARAYGKVNLHLGVGDAREDGYHELTTVFQAVDLYEDVTLTRESSQRGTLGLTVESMFGDDVPTDASNLAWRGVELVREIAREHAARGAELLSEPDVGLRIEIAKGVPVAGGMAGGSADAAAAMTAAAEFFWPAQALPVAELRSRSVALGADVPFCLLGGTALGTGIGENLTPVLTRGRYHWVMVTNRKGLSTPQVFKKLDEQRGEVALGTRPEVRAGDPDPILKALGSGDPEQLAVHLANDLQAPAISLLPELRETLGIARQAGALNAIVSGSGPTVAVLCRDADHASEVLSNITGSARGVRAVLACSPAAGASVMSNN</sequence>
<dbReference type="Pfam" id="PF08544">
    <property type="entry name" value="GHMP_kinases_C"/>
    <property type="match status" value="1"/>
</dbReference>
<keyword evidence="6 9" id="KW-0418">Kinase</keyword>
<evidence type="ECO:0000259" key="11">
    <source>
        <dbReference type="Pfam" id="PF08544"/>
    </source>
</evidence>
<evidence type="ECO:0000256" key="2">
    <source>
        <dbReference type="ARBA" id="ARBA00012052"/>
    </source>
</evidence>
<evidence type="ECO:0000256" key="1">
    <source>
        <dbReference type="ARBA" id="ARBA00009684"/>
    </source>
</evidence>
<evidence type="ECO:0000256" key="6">
    <source>
        <dbReference type="ARBA" id="ARBA00022777"/>
    </source>
</evidence>
<dbReference type="HAMAP" id="MF_00061">
    <property type="entry name" value="IspE"/>
    <property type="match status" value="1"/>
</dbReference>
<evidence type="ECO:0000259" key="10">
    <source>
        <dbReference type="Pfam" id="PF00288"/>
    </source>
</evidence>
<keyword evidence="13" id="KW-1185">Reference proteome</keyword>